<evidence type="ECO:0000256" key="7">
    <source>
        <dbReference type="ARBA" id="ARBA00022840"/>
    </source>
</evidence>
<dbReference type="InterPro" id="IPR003594">
    <property type="entry name" value="HATPase_dom"/>
</dbReference>
<evidence type="ECO:0000256" key="2">
    <source>
        <dbReference type="ARBA" id="ARBA00012438"/>
    </source>
</evidence>
<dbReference type="InterPro" id="IPR050980">
    <property type="entry name" value="2C_sensor_his_kinase"/>
</dbReference>
<dbReference type="RefSeq" id="WP_089670618.1">
    <property type="nucleotide sequence ID" value="NZ_CP024845.1"/>
</dbReference>
<dbReference type="InterPro" id="IPR004358">
    <property type="entry name" value="Sig_transdc_His_kin-like_C"/>
</dbReference>
<evidence type="ECO:0000256" key="1">
    <source>
        <dbReference type="ARBA" id="ARBA00000085"/>
    </source>
</evidence>
<evidence type="ECO:0000313" key="10">
    <source>
        <dbReference type="EMBL" id="SEI47998.1"/>
    </source>
</evidence>
<dbReference type="PROSITE" id="PS50109">
    <property type="entry name" value="HIS_KIN"/>
    <property type="match status" value="1"/>
</dbReference>
<accession>A0A1H6QW49</accession>
<feature type="transmembrane region" description="Helical" evidence="8">
    <location>
        <begin position="76"/>
        <end position="97"/>
    </location>
</feature>
<evidence type="ECO:0000256" key="6">
    <source>
        <dbReference type="ARBA" id="ARBA00022777"/>
    </source>
</evidence>
<dbReference type="STRING" id="1073996.SAMN05444271_101111"/>
<dbReference type="SUPFAM" id="SSF55874">
    <property type="entry name" value="ATPase domain of HSP90 chaperone/DNA topoisomerase II/histidine kinase"/>
    <property type="match status" value="1"/>
</dbReference>
<keyword evidence="8" id="KW-0812">Transmembrane</keyword>
<keyword evidence="8" id="KW-0472">Membrane</keyword>
<dbReference type="Gene3D" id="3.30.565.10">
    <property type="entry name" value="Histidine kinase-like ATPase, C-terminal domain"/>
    <property type="match status" value="1"/>
</dbReference>
<dbReference type="GO" id="GO:0005886">
    <property type="term" value="C:plasma membrane"/>
    <property type="evidence" value="ECO:0007669"/>
    <property type="project" value="UniProtKB-SubCell"/>
</dbReference>
<keyword evidence="11" id="KW-1185">Reference proteome</keyword>
<dbReference type="PRINTS" id="PR00344">
    <property type="entry name" value="BCTRLSENSOR"/>
</dbReference>
<keyword evidence="6 10" id="KW-0418">Kinase</keyword>
<dbReference type="Pfam" id="PF02518">
    <property type="entry name" value="HATPase_c"/>
    <property type="match status" value="1"/>
</dbReference>
<dbReference type="EC" id="2.7.13.3" evidence="2"/>
<dbReference type="CDD" id="cd00082">
    <property type="entry name" value="HisKA"/>
    <property type="match status" value="1"/>
</dbReference>
<dbReference type="EMBL" id="FNYR01000001">
    <property type="protein sequence ID" value="SEI47998.1"/>
    <property type="molecule type" value="Genomic_DNA"/>
</dbReference>
<gene>
    <name evidence="10" type="ORF">SAMN05444271_101111</name>
</gene>
<feature type="domain" description="Histidine kinase" evidence="9">
    <location>
        <begin position="153"/>
        <end position="353"/>
    </location>
</feature>
<dbReference type="PANTHER" id="PTHR44936">
    <property type="entry name" value="SENSOR PROTEIN CREC"/>
    <property type="match status" value="1"/>
</dbReference>
<dbReference type="InterPro" id="IPR036890">
    <property type="entry name" value="HATPase_C_sf"/>
</dbReference>
<comment type="catalytic activity">
    <reaction evidence="1">
        <text>ATP + protein L-histidine = ADP + protein N-phospho-L-histidine.</text>
        <dbReference type="EC" id="2.7.13.3"/>
    </reaction>
</comment>
<dbReference type="InterPro" id="IPR005467">
    <property type="entry name" value="His_kinase_dom"/>
</dbReference>
<evidence type="ECO:0000256" key="5">
    <source>
        <dbReference type="ARBA" id="ARBA00022741"/>
    </source>
</evidence>
<keyword evidence="7" id="KW-0067">ATP-binding</keyword>
<dbReference type="PANTHER" id="PTHR44936:SF10">
    <property type="entry name" value="SENSOR PROTEIN RSTB"/>
    <property type="match status" value="1"/>
</dbReference>
<dbReference type="CDD" id="cd00075">
    <property type="entry name" value="HATPase"/>
    <property type="match status" value="1"/>
</dbReference>
<accession>A0A2H4Q2L0</accession>
<evidence type="ECO:0000313" key="11">
    <source>
        <dbReference type="Proteomes" id="UP000198888"/>
    </source>
</evidence>
<keyword evidence="5" id="KW-0547">Nucleotide-binding</keyword>
<organism evidence="10 11">
    <name type="scientific">Halohasta litchfieldiae</name>
    <dbReference type="NCBI Taxonomy" id="1073996"/>
    <lineage>
        <taxon>Archaea</taxon>
        <taxon>Methanobacteriati</taxon>
        <taxon>Methanobacteriota</taxon>
        <taxon>Stenosarchaea group</taxon>
        <taxon>Halobacteria</taxon>
        <taxon>Halobacteriales</taxon>
        <taxon>Haloferacaceae</taxon>
        <taxon>Halohasta</taxon>
    </lineage>
</organism>
<dbReference type="GO" id="GO:0000155">
    <property type="term" value="F:phosphorelay sensor kinase activity"/>
    <property type="evidence" value="ECO:0007669"/>
    <property type="project" value="InterPro"/>
</dbReference>
<dbReference type="InterPro" id="IPR031623">
    <property type="entry name" value="HisKA_4TM"/>
</dbReference>
<dbReference type="SMART" id="SM00387">
    <property type="entry name" value="HATPase_c"/>
    <property type="match status" value="1"/>
</dbReference>
<evidence type="ECO:0000256" key="3">
    <source>
        <dbReference type="ARBA" id="ARBA00022553"/>
    </source>
</evidence>
<dbReference type="Proteomes" id="UP000198888">
    <property type="component" value="Unassembled WGS sequence"/>
</dbReference>
<dbReference type="AlphaFoldDB" id="A0A1H6QW49"/>
<evidence type="ECO:0000259" key="9">
    <source>
        <dbReference type="PROSITE" id="PS50109"/>
    </source>
</evidence>
<feature type="transmembrane region" description="Helical" evidence="8">
    <location>
        <begin position="43"/>
        <end position="64"/>
    </location>
</feature>
<feature type="transmembrane region" description="Helical" evidence="8">
    <location>
        <begin position="12"/>
        <end position="31"/>
    </location>
</feature>
<dbReference type="InterPro" id="IPR003661">
    <property type="entry name" value="HisK_dim/P_dom"/>
</dbReference>
<feature type="transmembrane region" description="Helical" evidence="8">
    <location>
        <begin position="109"/>
        <end position="129"/>
    </location>
</feature>
<dbReference type="Pfam" id="PF16926">
    <property type="entry name" value="HisKA_4TM"/>
    <property type="match status" value="1"/>
</dbReference>
<keyword evidence="8" id="KW-1133">Transmembrane helix</keyword>
<dbReference type="GO" id="GO:0005524">
    <property type="term" value="F:ATP binding"/>
    <property type="evidence" value="ECO:0007669"/>
    <property type="project" value="UniProtKB-KW"/>
</dbReference>
<proteinExistence type="predicted"/>
<evidence type="ECO:0000256" key="4">
    <source>
        <dbReference type="ARBA" id="ARBA00022679"/>
    </source>
</evidence>
<dbReference type="OrthoDB" id="3369at2157"/>
<sequence>MVSSTLRANAPLFVVALGAVLFCISVSYHAVEYLALDGSAGPLLALLLDGGPALAVVYFGYRLSESELSTHSQYTVLRWGVGGDLLVFGVMAATHIVRAVEGRPTSEPVFSLLIAVDIGLIAGLVAGYNNAWARADAQRAEVVSDALGFVNRLTRHDLRNDLAAIQGYADSLDGSTTDTESGRDPATIIARNADEALIRIETSRAITETLLDDPELEAVDLVPIVTEFADRIGDSFAVSVTTDLPTEAVVAANDGVRPVVDNLLENAAEHNDASDPRIEVAVDTEPETVRLRVSDNGSGIPDAQRRALFETEQRAASGLSLVSTLVEAYDGEIQVADSELGGAAFVVDLPRADGSET</sequence>
<name>A0A1H6QW49_9EURY</name>
<keyword evidence="3" id="KW-0597">Phosphoprotein</keyword>
<dbReference type="GeneID" id="35002640"/>
<dbReference type="KEGG" id="hae:halTADL_1854"/>
<keyword evidence="4" id="KW-0808">Transferase</keyword>
<evidence type="ECO:0000256" key="8">
    <source>
        <dbReference type="SAM" id="Phobius"/>
    </source>
</evidence>
<protein>
    <recommendedName>
        <fullName evidence="2">histidine kinase</fullName>
        <ecNumber evidence="2">2.7.13.3</ecNumber>
    </recommendedName>
</protein>
<reference evidence="10 11" key="1">
    <citation type="submission" date="2016-10" db="EMBL/GenBank/DDBJ databases">
        <authorList>
            <person name="de Groot N.N."/>
        </authorList>
    </citation>
    <scope>NUCLEOTIDE SEQUENCE [LARGE SCALE GENOMIC DNA]</scope>
    <source>
        <strain evidence="10 11">DSM 22187</strain>
    </source>
</reference>